<dbReference type="EMBL" id="CAIIXF020000008">
    <property type="protein sequence ID" value="CAH1792358.1"/>
    <property type="molecule type" value="Genomic_DNA"/>
</dbReference>
<name>A0A8S4PGV9_OWEFU</name>
<dbReference type="GO" id="GO:0005509">
    <property type="term" value="F:calcium ion binding"/>
    <property type="evidence" value="ECO:0007669"/>
    <property type="project" value="InterPro"/>
</dbReference>
<feature type="domain" description="EF-hand" evidence="5">
    <location>
        <begin position="53"/>
        <end position="88"/>
    </location>
</feature>
<evidence type="ECO:0000259" key="5">
    <source>
        <dbReference type="PROSITE" id="PS50222"/>
    </source>
</evidence>
<feature type="signal peptide" evidence="4">
    <location>
        <begin position="1"/>
        <end position="19"/>
    </location>
</feature>
<dbReference type="Proteomes" id="UP000749559">
    <property type="component" value="Unassembled WGS sequence"/>
</dbReference>
<dbReference type="InterPro" id="IPR052110">
    <property type="entry name" value="MCFD2-like"/>
</dbReference>
<dbReference type="InterPro" id="IPR002048">
    <property type="entry name" value="EF_hand_dom"/>
</dbReference>
<gene>
    <name evidence="6" type="ORF">OFUS_LOCUS17329</name>
</gene>
<reference evidence="6" key="1">
    <citation type="submission" date="2022-03" db="EMBL/GenBank/DDBJ databases">
        <authorList>
            <person name="Martin C."/>
        </authorList>
    </citation>
    <scope>NUCLEOTIDE SEQUENCE</scope>
</reference>
<dbReference type="PROSITE" id="PS50222">
    <property type="entry name" value="EF_HAND_2"/>
    <property type="match status" value="1"/>
</dbReference>
<dbReference type="PANTHER" id="PTHR23104">
    <property type="entry name" value="MULTIPLE COAGULATION FACTOR DEFICIENCY PROTEIN 2 NEURAL STEM CELL DERIVED NEURONAL SURVIVAL PROTEIN"/>
    <property type="match status" value="1"/>
</dbReference>
<sequence>MLFYIGIYFGLLSVDAVYGIDYEKNLGDLNIEDEDHIQEHLKGKAKIDYRNMSEKEKAFYFFKNHDLDDDNKLDGLEVFSAFAHTMPNLEFPTRWKGQTEEDMIQEKREVSERRTNNLARQVDRLLEKGDQDDDGYLTYSEYSVLYLAKIAGKLNLV</sequence>
<evidence type="ECO:0000256" key="2">
    <source>
        <dbReference type="ARBA" id="ARBA00022737"/>
    </source>
</evidence>
<feature type="chain" id="PRO_5035926824" description="EF-hand domain-containing protein" evidence="4">
    <location>
        <begin position="20"/>
        <end position="157"/>
    </location>
</feature>
<keyword evidence="7" id="KW-1185">Reference proteome</keyword>
<dbReference type="OrthoDB" id="289247at2759"/>
<comment type="caution">
    <text evidence="6">The sequence shown here is derived from an EMBL/GenBank/DDBJ whole genome shotgun (WGS) entry which is preliminary data.</text>
</comment>
<evidence type="ECO:0000313" key="7">
    <source>
        <dbReference type="Proteomes" id="UP000749559"/>
    </source>
</evidence>
<organism evidence="6 7">
    <name type="scientific">Owenia fusiformis</name>
    <name type="common">Polychaete worm</name>
    <dbReference type="NCBI Taxonomy" id="6347"/>
    <lineage>
        <taxon>Eukaryota</taxon>
        <taxon>Metazoa</taxon>
        <taxon>Spiralia</taxon>
        <taxon>Lophotrochozoa</taxon>
        <taxon>Annelida</taxon>
        <taxon>Polychaeta</taxon>
        <taxon>Sedentaria</taxon>
        <taxon>Canalipalpata</taxon>
        <taxon>Sabellida</taxon>
        <taxon>Oweniida</taxon>
        <taxon>Oweniidae</taxon>
        <taxon>Owenia</taxon>
    </lineage>
</organism>
<dbReference type="AlphaFoldDB" id="A0A8S4PGV9"/>
<keyword evidence="2" id="KW-0677">Repeat</keyword>
<evidence type="ECO:0000256" key="4">
    <source>
        <dbReference type="SAM" id="SignalP"/>
    </source>
</evidence>
<dbReference type="PROSITE" id="PS00018">
    <property type="entry name" value="EF_HAND_1"/>
    <property type="match status" value="2"/>
</dbReference>
<proteinExistence type="predicted"/>
<dbReference type="InterPro" id="IPR018247">
    <property type="entry name" value="EF_Hand_1_Ca_BS"/>
</dbReference>
<dbReference type="InterPro" id="IPR011992">
    <property type="entry name" value="EF-hand-dom_pair"/>
</dbReference>
<dbReference type="SUPFAM" id="SSF47473">
    <property type="entry name" value="EF-hand"/>
    <property type="match status" value="1"/>
</dbReference>
<protein>
    <recommendedName>
        <fullName evidence="5">EF-hand domain-containing protein</fullName>
    </recommendedName>
</protein>
<keyword evidence="1 4" id="KW-0732">Signal</keyword>
<dbReference type="PANTHER" id="PTHR23104:SF1">
    <property type="entry name" value="EF-HAND DOMAIN-CONTAINING PROTEIN"/>
    <property type="match status" value="1"/>
</dbReference>
<evidence type="ECO:0000256" key="1">
    <source>
        <dbReference type="ARBA" id="ARBA00022729"/>
    </source>
</evidence>
<dbReference type="Gene3D" id="1.10.238.10">
    <property type="entry name" value="EF-hand"/>
    <property type="match status" value="1"/>
</dbReference>
<accession>A0A8S4PGV9</accession>
<dbReference type="Pfam" id="PF13499">
    <property type="entry name" value="EF-hand_7"/>
    <property type="match status" value="1"/>
</dbReference>
<keyword evidence="3" id="KW-0106">Calcium</keyword>
<evidence type="ECO:0000313" key="6">
    <source>
        <dbReference type="EMBL" id="CAH1792358.1"/>
    </source>
</evidence>
<evidence type="ECO:0000256" key="3">
    <source>
        <dbReference type="ARBA" id="ARBA00022837"/>
    </source>
</evidence>